<proteinExistence type="predicted"/>
<organism evidence="1 2">
    <name type="scientific">Rhodamnia argentea</name>
    <dbReference type="NCBI Taxonomy" id="178133"/>
    <lineage>
        <taxon>Eukaryota</taxon>
        <taxon>Viridiplantae</taxon>
        <taxon>Streptophyta</taxon>
        <taxon>Embryophyta</taxon>
        <taxon>Tracheophyta</taxon>
        <taxon>Spermatophyta</taxon>
        <taxon>Magnoliopsida</taxon>
        <taxon>eudicotyledons</taxon>
        <taxon>Gunneridae</taxon>
        <taxon>Pentapetalae</taxon>
        <taxon>rosids</taxon>
        <taxon>malvids</taxon>
        <taxon>Myrtales</taxon>
        <taxon>Myrtaceae</taxon>
        <taxon>Myrtoideae</taxon>
        <taxon>Myrteae</taxon>
        <taxon>Australasian group</taxon>
        <taxon>Rhodamnia</taxon>
    </lineage>
</organism>
<sequence>MAAACAKTGVRLSSASAKTLLSRASPSSSSSSFSSATSKLRGLASATPVSSSSRFCTAGRVTLSRLPVELGGALSMMPLHNVTASALSTSLLCLSRHSWGCLSEGFATPL</sequence>
<dbReference type="GeneID" id="115757196"/>
<name>A0A8B8R147_9MYRT</name>
<reference evidence="1" key="1">
    <citation type="submission" date="2025-05" db="UniProtKB">
        <authorList>
            <consortium name="RefSeq"/>
        </authorList>
    </citation>
    <scope>NUCLEOTIDE SEQUENCE [LARGE SCALE GENOMIC DNA]</scope>
</reference>
<dbReference type="RefSeq" id="XP_030553186.2">
    <property type="nucleotide sequence ID" value="XM_030697326.2"/>
</dbReference>
<dbReference type="KEGG" id="rarg:115757196"/>
<evidence type="ECO:0000313" key="1">
    <source>
        <dbReference type="Proteomes" id="UP000827889"/>
    </source>
</evidence>
<dbReference type="Proteomes" id="UP000827889">
    <property type="component" value="Chromosome 1"/>
</dbReference>
<dbReference type="AlphaFoldDB" id="A0A8B8R147"/>
<reference evidence="2" key="2">
    <citation type="submission" date="2025-08" db="UniProtKB">
        <authorList>
            <consortium name="RefSeq"/>
        </authorList>
    </citation>
    <scope>IDENTIFICATION</scope>
    <source>
        <tissue evidence="2">Leaf</tissue>
    </source>
</reference>
<keyword evidence="1" id="KW-1185">Reference proteome</keyword>
<evidence type="ECO:0000313" key="2">
    <source>
        <dbReference type="RefSeq" id="XP_030553186.2"/>
    </source>
</evidence>
<gene>
    <name evidence="2" type="primary">LOC115757196</name>
</gene>
<protein>
    <submittedName>
        <fullName evidence="2">Uncharacterized protein LOC115757196</fullName>
    </submittedName>
</protein>
<dbReference type="GO" id="GO:0005739">
    <property type="term" value="C:mitochondrion"/>
    <property type="evidence" value="ECO:0007669"/>
    <property type="project" value="TreeGrafter"/>
</dbReference>
<accession>A0A8B8R147</accession>